<dbReference type="InterPro" id="IPR042272">
    <property type="entry name" value="ATP12_ATP_synth-F1-assembly_N"/>
</dbReference>
<dbReference type="Proteomes" id="UP000479043">
    <property type="component" value="Unassembled WGS sequence"/>
</dbReference>
<name>A0A6L8LMR8_9RHOB</name>
<comment type="similarity">
    <text evidence="1">Belongs to the ATP12 family.</text>
</comment>
<dbReference type="RefSeq" id="WP_160975241.1">
    <property type="nucleotide sequence ID" value="NZ_WWEN01000010.1"/>
</dbReference>
<dbReference type="GO" id="GO:0043461">
    <property type="term" value="P:proton-transporting ATP synthase complex assembly"/>
    <property type="evidence" value="ECO:0007669"/>
    <property type="project" value="InterPro"/>
</dbReference>
<evidence type="ECO:0000256" key="1">
    <source>
        <dbReference type="ARBA" id="ARBA00008231"/>
    </source>
</evidence>
<evidence type="ECO:0000256" key="3">
    <source>
        <dbReference type="ARBA" id="ARBA00023186"/>
    </source>
</evidence>
<reference evidence="4 5" key="1">
    <citation type="submission" date="2020-01" db="EMBL/GenBank/DDBJ databases">
        <authorList>
            <person name="Chen S."/>
        </authorList>
    </citation>
    <scope>NUCLEOTIDE SEQUENCE [LARGE SCALE GENOMIC DNA]</scope>
    <source>
        <strain evidence="4 5">GS-10</strain>
    </source>
</reference>
<dbReference type="Gene3D" id="3.30.2180.10">
    <property type="entry name" value="ATP12-like"/>
    <property type="match status" value="1"/>
</dbReference>
<gene>
    <name evidence="4" type="ORF">GR167_18620</name>
</gene>
<keyword evidence="5" id="KW-1185">Reference proteome</keyword>
<proteinExistence type="inferred from homology"/>
<keyword evidence="2" id="KW-0809">Transit peptide</keyword>
<dbReference type="AlphaFoldDB" id="A0A6L8LMR8"/>
<evidence type="ECO:0000256" key="2">
    <source>
        <dbReference type="ARBA" id="ARBA00022946"/>
    </source>
</evidence>
<dbReference type="Pfam" id="PF07542">
    <property type="entry name" value="ATP12"/>
    <property type="match status" value="1"/>
</dbReference>
<dbReference type="EMBL" id="WWEN01000010">
    <property type="protein sequence ID" value="MYM57338.1"/>
    <property type="molecule type" value="Genomic_DNA"/>
</dbReference>
<accession>A0A6L8LMR8</accession>
<dbReference type="Gene3D" id="1.10.3580.10">
    <property type="entry name" value="ATP12 ATPase"/>
    <property type="match status" value="1"/>
</dbReference>
<protein>
    <submittedName>
        <fullName evidence="4">ATPase</fullName>
    </submittedName>
</protein>
<sequence>MSILKAKRFWKEAKPAETDSGWRVELDGRPVRTPAKTLVVLPTLELAREVAAEWNAQEGEIDPSGMPFTRTSNSALDKVAVQHDEVADMLAEYGDTDLLCYRATSPQELITRQEEAWDPVLDWAAENLGARLQTGAGVMHIAQSESALIPLRQMVREMDDFRLAAFHDLVGISGSLILAFAAARDYADIDRIWQVSRVDEAWQAEQWGVDEEAAEQAEFKRREFIHAKRFYDLCG</sequence>
<dbReference type="PANTHER" id="PTHR21013:SF10">
    <property type="entry name" value="ATP SYNTHASE MITOCHONDRIAL F1 COMPLEX ASSEMBLY FACTOR 2"/>
    <property type="match status" value="1"/>
</dbReference>
<evidence type="ECO:0000313" key="5">
    <source>
        <dbReference type="Proteomes" id="UP000479043"/>
    </source>
</evidence>
<dbReference type="InterPro" id="IPR011419">
    <property type="entry name" value="ATP12_ATP_synth-F1-assembly"/>
</dbReference>
<dbReference type="PANTHER" id="PTHR21013">
    <property type="entry name" value="ATP SYNTHASE MITOCHONDRIAL F1 COMPLEX ASSEMBLY FACTOR 2/ATP12 PROTEIN, MITOCHONDRIAL PRECURSOR"/>
    <property type="match status" value="1"/>
</dbReference>
<keyword evidence="3" id="KW-0143">Chaperone</keyword>
<evidence type="ECO:0000313" key="4">
    <source>
        <dbReference type="EMBL" id="MYM57338.1"/>
    </source>
</evidence>
<dbReference type="SUPFAM" id="SSF160909">
    <property type="entry name" value="ATP12-like"/>
    <property type="match status" value="1"/>
</dbReference>
<organism evidence="4 5">
    <name type="scientific">Thalassovita mangrovi</name>
    <dbReference type="NCBI Taxonomy" id="2692236"/>
    <lineage>
        <taxon>Bacteria</taxon>
        <taxon>Pseudomonadati</taxon>
        <taxon>Pseudomonadota</taxon>
        <taxon>Alphaproteobacteria</taxon>
        <taxon>Rhodobacterales</taxon>
        <taxon>Roseobacteraceae</taxon>
        <taxon>Thalassovita</taxon>
    </lineage>
</organism>
<dbReference type="InterPro" id="IPR023335">
    <property type="entry name" value="ATP12_ortho_dom_sf"/>
</dbReference>
<comment type="caution">
    <text evidence="4">The sequence shown here is derived from an EMBL/GenBank/DDBJ whole genome shotgun (WGS) entry which is preliminary data.</text>
</comment>